<evidence type="ECO:0000256" key="6">
    <source>
        <dbReference type="SAM" id="Phobius"/>
    </source>
</evidence>
<gene>
    <name evidence="7" type="ORF">CH339_01730</name>
</gene>
<feature type="transmembrane region" description="Helical" evidence="6">
    <location>
        <begin position="248"/>
        <end position="278"/>
    </location>
</feature>
<keyword evidence="3 6" id="KW-0812">Transmembrane</keyword>
<dbReference type="Pfam" id="PF01594">
    <property type="entry name" value="AI-2E_transport"/>
    <property type="match status" value="1"/>
</dbReference>
<evidence type="ECO:0000313" key="8">
    <source>
        <dbReference type="Proteomes" id="UP000249299"/>
    </source>
</evidence>
<evidence type="ECO:0000313" key="7">
    <source>
        <dbReference type="EMBL" id="RAI29857.1"/>
    </source>
</evidence>
<evidence type="ECO:0000256" key="4">
    <source>
        <dbReference type="ARBA" id="ARBA00022989"/>
    </source>
</evidence>
<dbReference type="AlphaFoldDB" id="A0A327JUD3"/>
<dbReference type="OrthoDB" id="9799225at2"/>
<comment type="similarity">
    <text evidence="2">Belongs to the autoinducer-2 exporter (AI-2E) (TC 2.A.86) family.</text>
</comment>
<protein>
    <submittedName>
        <fullName evidence="7">AI-2E family transporter</fullName>
    </submittedName>
</protein>
<feature type="transmembrane region" description="Helical" evidence="6">
    <location>
        <begin position="32"/>
        <end position="63"/>
    </location>
</feature>
<comment type="subcellular location">
    <subcellularLocation>
        <location evidence="1">Membrane</location>
        <topology evidence="1">Multi-pass membrane protein</topology>
    </subcellularLocation>
</comment>
<evidence type="ECO:0000256" key="5">
    <source>
        <dbReference type="ARBA" id="ARBA00023136"/>
    </source>
</evidence>
<evidence type="ECO:0000256" key="3">
    <source>
        <dbReference type="ARBA" id="ARBA00022692"/>
    </source>
</evidence>
<keyword evidence="5 6" id="KW-0472">Membrane</keyword>
<keyword evidence="8" id="KW-1185">Reference proteome</keyword>
<evidence type="ECO:0000256" key="1">
    <source>
        <dbReference type="ARBA" id="ARBA00004141"/>
    </source>
</evidence>
<feature type="transmembrane region" description="Helical" evidence="6">
    <location>
        <begin position="161"/>
        <end position="183"/>
    </location>
</feature>
<feature type="transmembrane region" description="Helical" evidence="6">
    <location>
        <begin position="75"/>
        <end position="101"/>
    </location>
</feature>
<evidence type="ECO:0000256" key="2">
    <source>
        <dbReference type="ARBA" id="ARBA00009773"/>
    </source>
</evidence>
<feature type="transmembrane region" description="Helical" evidence="6">
    <location>
        <begin position="285"/>
        <end position="303"/>
    </location>
</feature>
<dbReference type="PANTHER" id="PTHR21716">
    <property type="entry name" value="TRANSMEMBRANE PROTEIN"/>
    <property type="match status" value="1"/>
</dbReference>
<keyword evidence="4 6" id="KW-1133">Transmembrane helix</keyword>
<comment type="caution">
    <text evidence="7">The sequence shown here is derived from an EMBL/GenBank/DDBJ whole genome shotgun (WGS) entry which is preliminary data.</text>
</comment>
<proteinExistence type="inferred from homology"/>
<reference evidence="7 8" key="1">
    <citation type="submission" date="2017-07" db="EMBL/GenBank/DDBJ databases">
        <title>Draft Genome Sequences of Select Purple Nonsulfur Bacteria.</title>
        <authorList>
            <person name="Lasarre B."/>
            <person name="Mckinlay J.B."/>
        </authorList>
    </citation>
    <scope>NUCLEOTIDE SEQUENCE [LARGE SCALE GENOMIC DNA]</scope>
    <source>
        <strain evidence="7 8">DSM 11290</strain>
    </source>
</reference>
<dbReference type="EMBL" id="NPEV01000002">
    <property type="protein sequence ID" value="RAI29857.1"/>
    <property type="molecule type" value="Genomic_DNA"/>
</dbReference>
<sequence length="357" mass="38632">MTYPTPSPTPVRRPGQSAVTSVATDAARVATIFLGFVALVGALHFAKMILAPVALAVVLGLMLGPPATWLERRGIPVAISAAAIVFGFVTLIFASVLAFAVPLSSWIDQLPAIWARLQSELRDWQGLFSAISSAQEQLREAMGGDTAMTVTVDDGAPMTEAAIIAPAILAQIITFLASMYFFLATRDRFRAAVLTMCVSRRLRWRVARVFRDAERYVSSYLVSITLINLGLGAMLSLLLWAAGVPSPLLWGVLATVLNYVIYVGPALMAVLLFLVGLATFQGAEILLPPAIFLGLNLIESQFVTPHVIGRNLTLNPFVVFLSIVFWLWLWGLIGGIIAVPMLLILYALLNNILPMRA</sequence>
<accession>A0A327JUD3</accession>
<dbReference type="GO" id="GO:0016020">
    <property type="term" value="C:membrane"/>
    <property type="evidence" value="ECO:0007669"/>
    <property type="project" value="UniProtKB-SubCell"/>
</dbReference>
<organism evidence="7 8">
    <name type="scientific">Rhodobium orientis</name>
    <dbReference type="NCBI Taxonomy" id="34017"/>
    <lineage>
        <taxon>Bacteria</taxon>
        <taxon>Pseudomonadati</taxon>
        <taxon>Pseudomonadota</taxon>
        <taxon>Alphaproteobacteria</taxon>
        <taxon>Hyphomicrobiales</taxon>
        <taxon>Rhodobiaceae</taxon>
        <taxon>Rhodobium</taxon>
    </lineage>
</organism>
<dbReference type="RefSeq" id="WP_111432645.1">
    <property type="nucleotide sequence ID" value="NZ_JACIGG010000006.1"/>
</dbReference>
<feature type="transmembrane region" description="Helical" evidence="6">
    <location>
        <begin position="220"/>
        <end position="242"/>
    </location>
</feature>
<dbReference type="Proteomes" id="UP000249299">
    <property type="component" value="Unassembled WGS sequence"/>
</dbReference>
<name>A0A327JUD3_9HYPH</name>
<dbReference type="InterPro" id="IPR002549">
    <property type="entry name" value="AI-2E-like"/>
</dbReference>
<dbReference type="PANTHER" id="PTHR21716:SF16">
    <property type="entry name" value="BLL1467 PROTEIN"/>
    <property type="match status" value="1"/>
</dbReference>
<dbReference type="GO" id="GO:0055085">
    <property type="term" value="P:transmembrane transport"/>
    <property type="evidence" value="ECO:0007669"/>
    <property type="project" value="TreeGrafter"/>
</dbReference>
<feature type="transmembrane region" description="Helical" evidence="6">
    <location>
        <begin position="323"/>
        <end position="349"/>
    </location>
</feature>